<feature type="transmembrane region" description="Helical" evidence="1">
    <location>
        <begin position="6"/>
        <end position="28"/>
    </location>
</feature>
<gene>
    <name evidence="2" type="ORF">ARALYDRAFT_658917</name>
</gene>
<evidence type="ECO:0000256" key="1">
    <source>
        <dbReference type="SAM" id="Phobius"/>
    </source>
</evidence>
<proteinExistence type="predicted"/>
<evidence type="ECO:0000313" key="3">
    <source>
        <dbReference type="Proteomes" id="UP000008694"/>
    </source>
</evidence>
<sequence length="121" mass="13548">MSWVWLLAGLVFVAAILLIFVMVAILVIRPKFPDFSIHNAELSSFNLDLDLKKIKLKSENGAAQVFFNNHLISKQFVEPFNVTTQEKKLETLTFISNVMRLSACKRQCVASSTASASEQQA</sequence>
<dbReference type="Gramene" id="Al_scaffold_0007_2972">
    <property type="protein sequence ID" value="Al_scaffold_0007_2972"/>
    <property type="gene ID" value="Al_scaffold_0007_2972"/>
</dbReference>
<keyword evidence="1" id="KW-0472">Membrane</keyword>
<protein>
    <submittedName>
        <fullName evidence="2">Predicted protein</fullName>
    </submittedName>
</protein>
<organism evidence="3">
    <name type="scientific">Arabidopsis lyrata subsp. lyrata</name>
    <name type="common">Lyre-leaved rock-cress</name>
    <dbReference type="NCBI Taxonomy" id="81972"/>
    <lineage>
        <taxon>Eukaryota</taxon>
        <taxon>Viridiplantae</taxon>
        <taxon>Streptophyta</taxon>
        <taxon>Embryophyta</taxon>
        <taxon>Tracheophyta</taxon>
        <taxon>Spermatophyta</taxon>
        <taxon>Magnoliopsida</taxon>
        <taxon>eudicotyledons</taxon>
        <taxon>Gunneridae</taxon>
        <taxon>Pentapetalae</taxon>
        <taxon>rosids</taxon>
        <taxon>malvids</taxon>
        <taxon>Brassicales</taxon>
        <taxon>Brassicaceae</taxon>
        <taxon>Camelineae</taxon>
        <taxon>Arabidopsis</taxon>
    </lineage>
</organism>
<dbReference type="AlphaFoldDB" id="D7MHB0"/>
<reference evidence="3" key="1">
    <citation type="journal article" date="2011" name="Nat. Genet.">
        <title>The Arabidopsis lyrata genome sequence and the basis of rapid genome size change.</title>
        <authorList>
            <person name="Hu T.T."/>
            <person name="Pattyn P."/>
            <person name="Bakker E.G."/>
            <person name="Cao J."/>
            <person name="Cheng J.-F."/>
            <person name="Clark R.M."/>
            <person name="Fahlgren N."/>
            <person name="Fawcett J.A."/>
            <person name="Grimwood J."/>
            <person name="Gundlach H."/>
            <person name="Haberer G."/>
            <person name="Hollister J.D."/>
            <person name="Ossowski S."/>
            <person name="Ottilar R.P."/>
            <person name="Salamov A.A."/>
            <person name="Schneeberger K."/>
            <person name="Spannagl M."/>
            <person name="Wang X."/>
            <person name="Yang L."/>
            <person name="Nasrallah M.E."/>
            <person name="Bergelson J."/>
            <person name="Carrington J.C."/>
            <person name="Gaut B.S."/>
            <person name="Schmutz J."/>
            <person name="Mayer K.F.X."/>
            <person name="Van de Peer Y."/>
            <person name="Grigoriev I.V."/>
            <person name="Nordborg M."/>
            <person name="Weigel D."/>
            <person name="Guo Y.-L."/>
        </authorList>
    </citation>
    <scope>NUCLEOTIDE SEQUENCE [LARGE SCALE GENOMIC DNA]</scope>
    <source>
        <strain evidence="3">cv. MN47</strain>
    </source>
</reference>
<keyword evidence="1" id="KW-0812">Transmembrane</keyword>
<name>D7MHB0_ARALL</name>
<accession>D7MHB0</accession>
<dbReference type="Proteomes" id="UP000008694">
    <property type="component" value="Unassembled WGS sequence"/>
</dbReference>
<keyword evidence="1" id="KW-1133">Transmembrane helix</keyword>
<evidence type="ECO:0000313" key="2">
    <source>
        <dbReference type="EMBL" id="EFH44593.1"/>
    </source>
</evidence>
<dbReference type="EMBL" id="GL348719">
    <property type="protein sequence ID" value="EFH44593.1"/>
    <property type="molecule type" value="Genomic_DNA"/>
</dbReference>
<dbReference type="HOGENOM" id="CLU_2041242_0_0_1"/>
<keyword evidence="3" id="KW-1185">Reference proteome</keyword>